<comment type="caution">
    <text evidence="1">The sequence shown here is derived from an EMBL/GenBank/DDBJ whole genome shotgun (WGS) entry which is preliminary data.</text>
</comment>
<accession>K5CFK4</accession>
<evidence type="ECO:0000313" key="2">
    <source>
        <dbReference type="Proteomes" id="UP000007995"/>
    </source>
</evidence>
<dbReference type="Proteomes" id="UP000007995">
    <property type="component" value="Unassembled WGS sequence"/>
</dbReference>
<organism evidence="1 2">
    <name type="scientific">Bacteroides finegoldii CL09T03C10</name>
    <dbReference type="NCBI Taxonomy" id="997888"/>
    <lineage>
        <taxon>Bacteria</taxon>
        <taxon>Pseudomonadati</taxon>
        <taxon>Bacteroidota</taxon>
        <taxon>Bacteroidia</taxon>
        <taxon>Bacteroidales</taxon>
        <taxon>Bacteroidaceae</taxon>
        <taxon>Bacteroides</taxon>
    </lineage>
</organism>
<evidence type="ECO:0000313" key="1">
    <source>
        <dbReference type="EMBL" id="EKJ92299.1"/>
    </source>
</evidence>
<gene>
    <name evidence="1" type="ORF">HMPREF1057_01134</name>
</gene>
<proteinExistence type="predicted"/>
<dbReference type="EMBL" id="AGXW01000002">
    <property type="protein sequence ID" value="EKJ92299.1"/>
    <property type="molecule type" value="Genomic_DNA"/>
</dbReference>
<evidence type="ECO:0008006" key="3">
    <source>
        <dbReference type="Google" id="ProtNLM"/>
    </source>
</evidence>
<reference evidence="1 2" key="1">
    <citation type="submission" date="2012-02" db="EMBL/GenBank/DDBJ databases">
        <title>The Genome Sequence of Bacteroides finegoldii CL09T03C10.</title>
        <authorList>
            <consortium name="The Broad Institute Genome Sequencing Platform"/>
            <person name="Earl A."/>
            <person name="Ward D."/>
            <person name="Feldgarden M."/>
            <person name="Gevers D."/>
            <person name="Zitomersky N.L."/>
            <person name="Coyne M.J."/>
            <person name="Comstock L.E."/>
            <person name="Young S.K."/>
            <person name="Zeng Q."/>
            <person name="Gargeya S."/>
            <person name="Fitzgerald M."/>
            <person name="Haas B."/>
            <person name="Abouelleil A."/>
            <person name="Alvarado L."/>
            <person name="Arachchi H.M."/>
            <person name="Berlin A."/>
            <person name="Chapman S.B."/>
            <person name="Gearin G."/>
            <person name="Goldberg J."/>
            <person name="Griggs A."/>
            <person name="Gujja S."/>
            <person name="Hansen M."/>
            <person name="Heiman D."/>
            <person name="Howarth C."/>
            <person name="Larimer J."/>
            <person name="Lui A."/>
            <person name="MacDonald P.J.P."/>
            <person name="McCowen C."/>
            <person name="Montmayeur A."/>
            <person name="Murphy C."/>
            <person name="Neiman D."/>
            <person name="Pearson M."/>
            <person name="Priest M."/>
            <person name="Roberts A."/>
            <person name="Saif S."/>
            <person name="Shea T."/>
            <person name="Sisk P."/>
            <person name="Stolte C."/>
            <person name="Sykes S."/>
            <person name="Wortman J."/>
            <person name="Nusbaum C."/>
            <person name="Birren B."/>
        </authorList>
    </citation>
    <scope>NUCLEOTIDE SEQUENCE [LARGE SCALE GENOMIC DNA]</scope>
    <source>
        <strain evidence="1 2">CL09T03C10</strain>
    </source>
</reference>
<dbReference type="AlphaFoldDB" id="K5CFK4"/>
<name>K5CFK4_9BACE</name>
<dbReference type="InterPro" id="IPR025051">
    <property type="entry name" value="DUF3990"/>
</dbReference>
<dbReference type="Pfam" id="PF13151">
    <property type="entry name" value="DUF3990"/>
    <property type="match status" value="1"/>
</dbReference>
<dbReference type="HOGENOM" id="CLU_205045_0_0_10"/>
<protein>
    <recommendedName>
        <fullName evidence="3">DUF3990 domain-containing protein</fullName>
    </recommendedName>
</protein>
<dbReference type="OrthoDB" id="9813772at2"/>
<sequence length="67" mass="7954">MILYHRTNIDIQSIDLEQCMPYKDFGRGFYLTDLEQQAKDMALRKAKFSPNTSPYVLKYEFDEKALN</sequence>